<keyword evidence="1" id="KW-0521">NADP</keyword>
<dbReference type="SUPFAM" id="SSF51735">
    <property type="entry name" value="NAD(P)-binding Rossmann-fold domains"/>
    <property type="match status" value="1"/>
</dbReference>
<dbReference type="Gene3D" id="3.40.50.720">
    <property type="entry name" value="NAD(P)-binding Rossmann-like Domain"/>
    <property type="match status" value="1"/>
</dbReference>
<dbReference type="OrthoDB" id="9788224at2"/>
<dbReference type="AlphaFoldDB" id="A0A1M4SLY5"/>
<dbReference type="InterPro" id="IPR013154">
    <property type="entry name" value="ADH-like_N"/>
</dbReference>
<gene>
    <name evidence="4" type="ORF">SAMN02745148_00153</name>
</gene>
<dbReference type="PANTHER" id="PTHR48106">
    <property type="entry name" value="QUINONE OXIDOREDUCTASE PIG3-RELATED"/>
    <property type="match status" value="1"/>
</dbReference>
<evidence type="ECO:0000256" key="1">
    <source>
        <dbReference type="ARBA" id="ARBA00022857"/>
    </source>
</evidence>
<dbReference type="InterPro" id="IPR036291">
    <property type="entry name" value="NAD(P)-bd_dom_sf"/>
</dbReference>
<evidence type="ECO:0000313" key="4">
    <source>
        <dbReference type="EMBL" id="SHE32997.1"/>
    </source>
</evidence>
<dbReference type="GO" id="GO:0016651">
    <property type="term" value="F:oxidoreductase activity, acting on NAD(P)H"/>
    <property type="evidence" value="ECO:0007669"/>
    <property type="project" value="TreeGrafter"/>
</dbReference>
<dbReference type="InterPro" id="IPR002364">
    <property type="entry name" value="Quin_OxRdtase/zeta-crystal_CS"/>
</dbReference>
<keyword evidence="5" id="KW-1185">Reference proteome</keyword>
<dbReference type="Gene3D" id="3.90.180.10">
    <property type="entry name" value="Medium-chain alcohol dehydrogenases, catalytic domain"/>
    <property type="match status" value="1"/>
</dbReference>
<dbReference type="CDD" id="cd08274">
    <property type="entry name" value="MDR9"/>
    <property type="match status" value="1"/>
</dbReference>
<evidence type="ECO:0000313" key="5">
    <source>
        <dbReference type="Proteomes" id="UP000184346"/>
    </source>
</evidence>
<evidence type="ECO:0000259" key="3">
    <source>
        <dbReference type="SMART" id="SM00829"/>
    </source>
</evidence>
<dbReference type="Pfam" id="PF08240">
    <property type="entry name" value="ADH_N"/>
    <property type="match status" value="1"/>
</dbReference>
<feature type="domain" description="Enoyl reductase (ER)" evidence="3">
    <location>
        <begin position="16"/>
        <end position="345"/>
    </location>
</feature>
<dbReference type="GO" id="GO:0008270">
    <property type="term" value="F:zinc ion binding"/>
    <property type="evidence" value="ECO:0007669"/>
    <property type="project" value="InterPro"/>
</dbReference>
<dbReference type="InterPro" id="IPR011032">
    <property type="entry name" value="GroES-like_sf"/>
</dbReference>
<dbReference type="EMBL" id="FQUJ01000002">
    <property type="protein sequence ID" value="SHE32997.1"/>
    <property type="molecule type" value="Genomic_DNA"/>
</dbReference>
<dbReference type="InterPro" id="IPR013149">
    <property type="entry name" value="ADH-like_C"/>
</dbReference>
<keyword evidence="2" id="KW-0560">Oxidoreductase</keyword>
<organism evidence="4 5">
    <name type="scientific">Modicisalibacter ilicicola DSM 19980</name>
    <dbReference type="NCBI Taxonomy" id="1121942"/>
    <lineage>
        <taxon>Bacteria</taxon>
        <taxon>Pseudomonadati</taxon>
        <taxon>Pseudomonadota</taxon>
        <taxon>Gammaproteobacteria</taxon>
        <taxon>Oceanospirillales</taxon>
        <taxon>Halomonadaceae</taxon>
        <taxon>Modicisalibacter</taxon>
    </lineage>
</organism>
<dbReference type="STRING" id="1121942.SAMN02745148_00153"/>
<proteinExistence type="predicted"/>
<evidence type="ECO:0000256" key="2">
    <source>
        <dbReference type="ARBA" id="ARBA00023002"/>
    </source>
</evidence>
<accession>A0A1M4SLY5</accession>
<dbReference type="Pfam" id="PF00107">
    <property type="entry name" value="ADH_zinc_N"/>
    <property type="match status" value="1"/>
</dbReference>
<dbReference type="PANTHER" id="PTHR48106:SF18">
    <property type="entry name" value="QUINONE OXIDOREDUCTASE PIG3"/>
    <property type="match status" value="1"/>
</dbReference>
<name>A0A1M4SLY5_9GAMM</name>
<reference evidence="4 5" key="1">
    <citation type="submission" date="2016-11" db="EMBL/GenBank/DDBJ databases">
        <authorList>
            <person name="Jaros S."/>
            <person name="Januszkiewicz K."/>
            <person name="Wedrychowicz H."/>
        </authorList>
    </citation>
    <scope>NUCLEOTIDE SEQUENCE [LARGE SCALE GENOMIC DNA]</scope>
    <source>
        <strain evidence="4 5">DSM 19980</strain>
    </source>
</reference>
<dbReference type="GO" id="GO:0070402">
    <property type="term" value="F:NADPH binding"/>
    <property type="evidence" value="ECO:0007669"/>
    <property type="project" value="TreeGrafter"/>
</dbReference>
<protein>
    <submittedName>
        <fullName evidence="4">NADPH:quinone reductase</fullName>
    </submittedName>
</protein>
<dbReference type="SUPFAM" id="SSF50129">
    <property type="entry name" value="GroES-like"/>
    <property type="match status" value="1"/>
</dbReference>
<dbReference type="SMART" id="SM00829">
    <property type="entry name" value="PKS_ER"/>
    <property type="match status" value="1"/>
</dbReference>
<sequence length="351" mass="37521">MTLPDTMHGIQLTGHGGPEMLQARHDIPVPTPGPGEVLIRVAAAGVNNTDINTRLAWYSKGDGESEDASWSGQALQFPRIQGADVCGEIVAVGEGVSAERIGERVLVEPCLRESGGKRLDPPWYFGSECDGGFAEYTTVAGRHAYRIDSDMSDVELASFPCSYSTAENMLTRARVAQGERVLVTGASGGVGSAAVQLAKARGAHVIAITSAEKVEMLRDLGADEVILRDKALLDAIEVDSIDVVVDLVAGKQWPQYLEVLRRRGRYAVSGAIAGPIVELDVRTLYLKDLSLLGCTVLEPEVFGNLVSHIEQGRIVPLVADSMPLEQIGKAQALFQEKRHVGKIVLEVGVSG</sequence>
<dbReference type="InterPro" id="IPR020843">
    <property type="entry name" value="ER"/>
</dbReference>
<dbReference type="Proteomes" id="UP000184346">
    <property type="component" value="Unassembled WGS sequence"/>
</dbReference>
<dbReference type="RefSeq" id="WP_072818700.1">
    <property type="nucleotide sequence ID" value="NZ_FQUJ01000002.1"/>
</dbReference>
<dbReference type="PROSITE" id="PS01162">
    <property type="entry name" value="QOR_ZETA_CRYSTAL"/>
    <property type="match status" value="1"/>
</dbReference>